<evidence type="ECO:0000313" key="2">
    <source>
        <dbReference type="Proteomes" id="UP001162992"/>
    </source>
</evidence>
<reference evidence="2" key="1">
    <citation type="journal article" date="2024" name="Proc. Natl. Acad. Sci. U.S.A.">
        <title>Extraordinary preservation of gene collinearity over three hundred million years revealed in homosporous lycophytes.</title>
        <authorList>
            <person name="Li C."/>
            <person name="Wickell D."/>
            <person name="Kuo L.Y."/>
            <person name="Chen X."/>
            <person name="Nie B."/>
            <person name="Liao X."/>
            <person name="Peng D."/>
            <person name="Ji J."/>
            <person name="Jenkins J."/>
            <person name="Williams M."/>
            <person name="Shu S."/>
            <person name="Plott C."/>
            <person name="Barry K."/>
            <person name="Rajasekar S."/>
            <person name="Grimwood J."/>
            <person name="Han X."/>
            <person name="Sun S."/>
            <person name="Hou Z."/>
            <person name="He W."/>
            <person name="Dai G."/>
            <person name="Sun C."/>
            <person name="Schmutz J."/>
            <person name="Leebens-Mack J.H."/>
            <person name="Li F.W."/>
            <person name="Wang L."/>
        </authorList>
    </citation>
    <scope>NUCLEOTIDE SEQUENCE [LARGE SCALE GENOMIC DNA]</scope>
    <source>
        <strain evidence="2">cv. PW_Plant_1</strain>
    </source>
</reference>
<name>A0ACC2DX61_DIPCM</name>
<protein>
    <submittedName>
        <fullName evidence="1">Uncharacterized protein</fullName>
    </submittedName>
</protein>
<dbReference type="EMBL" id="CM055095">
    <property type="protein sequence ID" value="KAJ7558828.1"/>
    <property type="molecule type" value="Genomic_DNA"/>
</dbReference>
<proteinExistence type="predicted"/>
<gene>
    <name evidence="1" type="ORF">O6H91_04G057600</name>
</gene>
<keyword evidence="2" id="KW-1185">Reference proteome</keyword>
<organism evidence="1 2">
    <name type="scientific">Diphasiastrum complanatum</name>
    <name type="common">Issler's clubmoss</name>
    <name type="synonym">Lycopodium complanatum</name>
    <dbReference type="NCBI Taxonomy" id="34168"/>
    <lineage>
        <taxon>Eukaryota</taxon>
        <taxon>Viridiplantae</taxon>
        <taxon>Streptophyta</taxon>
        <taxon>Embryophyta</taxon>
        <taxon>Tracheophyta</taxon>
        <taxon>Lycopodiopsida</taxon>
        <taxon>Lycopodiales</taxon>
        <taxon>Lycopodiaceae</taxon>
        <taxon>Lycopodioideae</taxon>
        <taxon>Diphasiastrum</taxon>
    </lineage>
</organism>
<evidence type="ECO:0000313" key="1">
    <source>
        <dbReference type="EMBL" id="KAJ7558828.1"/>
    </source>
</evidence>
<comment type="caution">
    <text evidence="1">The sequence shown here is derived from an EMBL/GenBank/DDBJ whole genome shotgun (WGS) entry which is preliminary data.</text>
</comment>
<accession>A0ACC2DX61</accession>
<dbReference type="Proteomes" id="UP001162992">
    <property type="component" value="Chromosome 4"/>
</dbReference>
<sequence>MIDCSFIVRACVSLLNAFDYTILTAKGHSSHVRSNGTIFLMLVYLWSQPLHLTYSFASFCRVVYYLDQFVPKKINLTLVIQICGLDEQRESFNQTVESELN</sequence>